<dbReference type="STRING" id="74649.A0A2P6Q2G3"/>
<accession>A0A2P6Q2G3</accession>
<evidence type="ECO:0000313" key="5">
    <source>
        <dbReference type="EMBL" id="PRQ28380.1"/>
    </source>
</evidence>
<evidence type="ECO:0000256" key="3">
    <source>
        <dbReference type="RuleBase" id="RU004514"/>
    </source>
</evidence>
<dbReference type="Proteomes" id="UP000238479">
    <property type="component" value="Chromosome 5"/>
</dbReference>
<feature type="domain" description="Alanine racemase N-terminal" evidence="4">
    <location>
        <begin position="20"/>
        <end position="238"/>
    </location>
</feature>
<keyword evidence="6" id="KW-1185">Reference proteome</keyword>
<dbReference type="OrthoDB" id="10264196at2759"/>
<dbReference type="CDD" id="cd06822">
    <property type="entry name" value="PLPDE_III_YBL036c_euk"/>
    <property type="match status" value="1"/>
</dbReference>
<dbReference type="InterPro" id="IPR029066">
    <property type="entry name" value="PLP-binding_barrel"/>
</dbReference>
<dbReference type="InterPro" id="IPR011078">
    <property type="entry name" value="PyrdxlP_homeostasis"/>
</dbReference>
<dbReference type="OMA" id="PLEWHMI"/>
<evidence type="ECO:0000259" key="4">
    <source>
        <dbReference type="Pfam" id="PF01168"/>
    </source>
</evidence>
<organism evidence="5 6">
    <name type="scientific">Rosa chinensis</name>
    <name type="common">China rose</name>
    <dbReference type="NCBI Taxonomy" id="74649"/>
    <lineage>
        <taxon>Eukaryota</taxon>
        <taxon>Viridiplantae</taxon>
        <taxon>Streptophyta</taxon>
        <taxon>Embryophyta</taxon>
        <taxon>Tracheophyta</taxon>
        <taxon>Spermatophyta</taxon>
        <taxon>Magnoliopsida</taxon>
        <taxon>eudicotyledons</taxon>
        <taxon>Gunneridae</taxon>
        <taxon>Pentapetalae</taxon>
        <taxon>rosids</taxon>
        <taxon>fabids</taxon>
        <taxon>Rosales</taxon>
        <taxon>Rosaceae</taxon>
        <taxon>Rosoideae</taxon>
        <taxon>Rosoideae incertae sedis</taxon>
        <taxon>Rosa</taxon>
    </lineage>
</organism>
<dbReference type="PROSITE" id="PS01211">
    <property type="entry name" value="UPF0001"/>
    <property type="match status" value="1"/>
</dbReference>
<dbReference type="AlphaFoldDB" id="A0A2P6Q2G3"/>
<comment type="caution">
    <text evidence="5">The sequence shown here is derived from an EMBL/GenBank/DDBJ whole genome shotgun (WGS) entry which is preliminary data.</text>
</comment>
<dbReference type="PANTHER" id="PTHR10146">
    <property type="entry name" value="PROLINE SYNTHETASE CO-TRANSCRIBED BACTERIAL HOMOLOG PROTEIN"/>
    <property type="match status" value="1"/>
</dbReference>
<name>A0A2P6Q2G3_ROSCH</name>
<dbReference type="Pfam" id="PF01168">
    <property type="entry name" value="Ala_racemase_N"/>
    <property type="match status" value="1"/>
</dbReference>
<comment type="cofactor">
    <cofactor evidence="2">
        <name>pyridoxal 5'-phosphate</name>
        <dbReference type="ChEBI" id="CHEBI:597326"/>
    </cofactor>
</comment>
<feature type="modified residue" description="N6-(pyridoxal phosphate)lysine" evidence="1 2">
    <location>
        <position position="44"/>
    </location>
</feature>
<dbReference type="FunFam" id="3.20.20.10:FF:000014">
    <property type="entry name" value="Pyridoxal phosphate homeostasis protein"/>
    <property type="match status" value="1"/>
</dbReference>
<dbReference type="PANTHER" id="PTHR10146:SF15">
    <property type="entry name" value="PYRIDOXAL PHOSPHATE HOMEOSTASIS PROTEIN"/>
    <property type="match status" value="1"/>
</dbReference>
<protein>
    <recommendedName>
        <fullName evidence="1">Pyridoxal phosphate homeostasis protein</fullName>
        <shortName evidence="1">PLP homeostasis protein</shortName>
    </recommendedName>
</protein>
<dbReference type="HAMAP" id="MF_02087">
    <property type="entry name" value="PLP_homeostasis"/>
    <property type="match status" value="1"/>
</dbReference>
<keyword evidence="1 2" id="KW-0663">Pyridoxal phosphate</keyword>
<evidence type="ECO:0000256" key="2">
    <source>
        <dbReference type="PIRSR" id="PIRSR004848-1"/>
    </source>
</evidence>
<gene>
    <name evidence="5" type="ORF">RchiOBHm_Chr5g0002421</name>
</gene>
<reference evidence="5 6" key="1">
    <citation type="journal article" date="2018" name="Nat. Genet.">
        <title>The Rosa genome provides new insights in the design of modern roses.</title>
        <authorList>
            <person name="Bendahmane M."/>
        </authorList>
    </citation>
    <scope>NUCLEOTIDE SEQUENCE [LARGE SCALE GENOMIC DNA]</scope>
    <source>
        <strain evidence="6">cv. Old Blush</strain>
    </source>
</reference>
<dbReference type="SUPFAM" id="SSF51419">
    <property type="entry name" value="PLP-binding barrel"/>
    <property type="match status" value="1"/>
</dbReference>
<dbReference type="NCBIfam" id="TIGR00044">
    <property type="entry name" value="YggS family pyridoxal phosphate-dependent enzyme"/>
    <property type="match status" value="1"/>
</dbReference>
<evidence type="ECO:0000256" key="1">
    <source>
        <dbReference type="HAMAP-Rule" id="MF_03225"/>
    </source>
</evidence>
<dbReference type="Gramene" id="PRQ28380">
    <property type="protein sequence ID" value="PRQ28380"/>
    <property type="gene ID" value="RchiOBHm_Chr5g0002421"/>
</dbReference>
<dbReference type="EMBL" id="PDCK01000043">
    <property type="protein sequence ID" value="PRQ28380.1"/>
    <property type="molecule type" value="Genomic_DNA"/>
</dbReference>
<comment type="similarity">
    <text evidence="1 3">Belongs to the pyridoxal phosphate-binding protein YggS/PROSC family.</text>
</comment>
<dbReference type="InterPro" id="IPR001608">
    <property type="entry name" value="Ala_racemase_N"/>
</dbReference>
<proteinExistence type="inferred from homology"/>
<dbReference type="PIRSF" id="PIRSF004848">
    <property type="entry name" value="YBL036c_PLPDEIII"/>
    <property type="match status" value="1"/>
</dbReference>
<dbReference type="Gene3D" id="3.20.20.10">
    <property type="entry name" value="Alanine racemase"/>
    <property type="match status" value="1"/>
</dbReference>
<sequence length="247" mass="26813">MSSSAAVFDGVAATALRSVLHRVQLAAEKSGRRADEIRVVAVSKTKPAAVLRQVYDAGHRCFGENYVQEIVEKAPQLPEDIEWHFIGNLQSNKVKPLLSAIPNLAMVESVDDEKIANRLNTVVSSIGRKPLKVLLQVNTSGEESKSGVEPSGCVELAKHVSLDCPNLEFCGLMTIGMLDYSSTPENFKTLANCRAEVCKALGIPEEKCELSMGMSADFELAIEMGSTNVRIGSTIFGPREYPKKQST</sequence>
<comment type="function">
    <text evidence="1">Pyridoxal 5'-phosphate (PLP)-binding protein, which may be involved in intracellular homeostatic regulation of pyridoxal 5'-phosphate (PLP), the active form of vitamin B6.</text>
</comment>
<dbReference type="GO" id="GO:0030170">
    <property type="term" value="F:pyridoxal phosphate binding"/>
    <property type="evidence" value="ECO:0007669"/>
    <property type="project" value="UniProtKB-UniRule"/>
</dbReference>
<evidence type="ECO:0000313" key="6">
    <source>
        <dbReference type="Proteomes" id="UP000238479"/>
    </source>
</evidence>